<keyword evidence="3" id="KW-1185">Reference proteome</keyword>
<proteinExistence type="predicted"/>
<dbReference type="AlphaFoldDB" id="A0A1G7DFQ2"/>
<accession>A0A1G7DFQ2</accession>
<dbReference type="EMBL" id="FNAU01000011">
    <property type="protein sequence ID" value="SDE50438.1"/>
    <property type="molecule type" value="Genomic_DNA"/>
</dbReference>
<protein>
    <submittedName>
        <fullName evidence="2">Uncharacterized protein</fullName>
    </submittedName>
</protein>
<evidence type="ECO:0000313" key="3">
    <source>
        <dbReference type="Proteomes" id="UP000182744"/>
    </source>
</evidence>
<gene>
    <name evidence="2" type="ORF">SAMN05421878_11119</name>
</gene>
<organism evidence="2 3">
    <name type="scientific">Actinobaculum suis</name>
    <dbReference type="NCBI Taxonomy" id="1657"/>
    <lineage>
        <taxon>Bacteria</taxon>
        <taxon>Bacillati</taxon>
        <taxon>Actinomycetota</taxon>
        <taxon>Actinomycetes</taxon>
        <taxon>Actinomycetales</taxon>
        <taxon>Actinomycetaceae</taxon>
        <taxon>Actinobaculum</taxon>
    </lineage>
</organism>
<dbReference type="Proteomes" id="UP000182744">
    <property type="component" value="Unassembled WGS sequence"/>
</dbReference>
<name>A0A1G7DFQ2_9ACTO</name>
<feature type="compositionally biased region" description="Polar residues" evidence="1">
    <location>
        <begin position="1"/>
        <end position="10"/>
    </location>
</feature>
<evidence type="ECO:0000256" key="1">
    <source>
        <dbReference type="SAM" id="MobiDB-lite"/>
    </source>
</evidence>
<evidence type="ECO:0000313" key="2">
    <source>
        <dbReference type="EMBL" id="SDE50438.1"/>
    </source>
</evidence>
<reference evidence="3" key="1">
    <citation type="submission" date="2016-10" db="EMBL/GenBank/DDBJ databases">
        <authorList>
            <person name="Varghese N."/>
        </authorList>
    </citation>
    <scope>NUCLEOTIDE SEQUENCE [LARGE SCALE GENOMIC DNA]</scope>
    <source>
        <strain evidence="3">DSM 20639</strain>
    </source>
</reference>
<feature type="region of interest" description="Disordered" evidence="1">
    <location>
        <begin position="62"/>
        <end position="82"/>
    </location>
</feature>
<sequence>MPSAPQTQREGTLLERRAAGEKARRGDSAKPAKGTTLAIPKPLAMLGAAHAPQAGVKLHAAHVPPRKTGRPVRTFAPRRGNH</sequence>
<feature type="compositionally biased region" description="Basic and acidic residues" evidence="1">
    <location>
        <begin position="12"/>
        <end position="30"/>
    </location>
</feature>
<feature type="region of interest" description="Disordered" evidence="1">
    <location>
        <begin position="1"/>
        <end position="35"/>
    </location>
</feature>